<reference evidence="2 3" key="1">
    <citation type="submission" date="2017-11" db="EMBL/GenBank/DDBJ databases">
        <title>De-novo sequencing of pomegranate (Punica granatum L.) genome.</title>
        <authorList>
            <person name="Akparov Z."/>
            <person name="Amiraslanov A."/>
            <person name="Hajiyeva S."/>
            <person name="Abbasov M."/>
            <person name="Kaur K."/>
            <person name="Hamwieh A."/>
            <person name="Solovyev V."/>
            <person name="Salamov A."/>
            <person name="Braich B."/>
            <person name="Kosarev P."/>
            <person name="Mahmoud A."/>
            <person name="Hajiyev E."/>
            <person name="Babayeva S."/>
            <person name="Izzatullayeva V."/>
            <person name="Mammadov A."/>
            <person name="Mammadov A."/>
            <person name="Sharifova S."/>
            <person name="Ojaghi J."/>
            <person name="Eynullazada K."/>
            <person name="Bayramov B."/>
            <person name="Abdulazimova A."/>
            <person name="Shahmuradov I."/>
        </authorList>
    </citation>
    <scope>NUCLEOTIDE SEQUENCE [LARGE SCALE GENOMIC DNA]</scope>
    <source>
        <strain evidence="3">cv. AG2017</strain>
        <tissue evidence="2">Leaf</tissue>
    </source>
</reference>
<comment type="caution">
    <text evidence="2">The sequence shown here is derived from an EMBL/GenBank/DDBJ whole genome shotgun (WGS) entry which is preliminary data.</text>
</comment>
<protein>
    <submittedName>
        <fullName evidence="2">Uncharacterized protein</fullName>
    </submittedName>
</protein>
<sequence length="146" mass="15290">MAMMLLLPLLKLRLPGGKCCLVGVHITTAALCQPLHTCSTPTVSVSHPATVSPSAMMVQEIAEGALDYNIPIIRVNGKSVASADGGPLPTGFLMDRRTLRSTDAVLVVKHATGSLTYDMIYHLVVEQGTHGTFEEFSTGSSAGPAA</sequence>
<evidence type="ECO:0000313" key="3">
    <source>
        <dbReference type="Proteomes" id="UP000233551"/>
    </source>
</evidence>
<organism evidence="2 3">
    <name type="scientific">Punica granatum</name>
    <name type="common">Pomegranate</name>
    <dbReference type="NCBI Taxonomy" id="22663"/>
    <lineage>
        <taxon>Eukaryota</taxon>
        <taxon>Viridiplantae</taxon>
        <taxon>Streptophyta</taxon>
        <taxon>Embryophyta</taxon>
        <taxon>Tracheophyta</taxon>
        <taxon>Spermatophyta</taxon>
        <taxon>Magnoliopsida</taxon>
        <taxon>eudicotyledons</taxon>
        <taxon>Gunneridae</taxon>
        <taxon>Pentapetalae</taxon>
        <taxon>rosids</taxon>
        <taxon>malvids</taxon>
        <taxon>Myrtales</taxon>
        <taxon>Lythraceae</taxon>
        <taxon>Punica</taxon>
    </lineage>
</organism>
<keyword evidence="1" id="KW-0732">Signal</keyword>
<dbReference type="Proteomes" id="UP000233551">
    <property type="component" value="Unassembled WGS sequence"/>
</dbReference>
<feature type="signal peptide" evidence="1">
    <location>
        <begin position="1"/>
        <end position="19"/>
    </location>
</feature>
<feature type="chain" id="PRO_5014176343" evidence="1">
    <location>
        <begin position="20"/>
        <end position="146"/>
    </location>
</feature>
<evidence type="ECO:0000256" key="1">
    <source>
        <dbReference type="SAM" id="SignalP"/>
    </source>
</evidence>
<dbReference type="EMBL" id="PGOL01001069">
    <property type="protein sequence ID" value="PKI61187.1"/>
    <property type="molecule type" value="Genomic_DNA"/>
</dbReference>
<dbReference type="AlphaFoldDB" id="A0A2I0JXX6"/>
<keyword evidence="3" id="KW-1185">Reference proteome</keyword>
<gene>
    <name evidence="2" type="ORF">CRG98_018418</name>
</gene>
<evidence type="ECO:0000313" key="2">
    <source>
        <dbReference type="EMBL" id="PKI61187.1"/>
    </source>
</evidence>
<proteinExistence type="predicted"/>
<accession>A0A2I0JXX6</accession>
<name>A0A2I0JXX6_PUNGR</name>